<organism evidence="2 3">
    <name type="scientific">Ornithinibacillus halotolerans</name>
    <dbReference type="NCBI Taxonomy" id="1274357"/>
    <lineage>
        <taxon>Bacteria</taxon>
        <taxon>Bacillati</taxon>
        <taxon>Bacillota</taxon>
        <taxon>Bacilli</taxon>
        <taxon>Bacillales</taxon>
        <taxon>Bacillaceae</taxon>
        <taxon>Ornithinibacillus</taxon>
    </lineage>
</organism>
<comment type="caution">
    <text evidence="2">The sequence shown here is derived from an EMBL/GenBank/DDBJ whole genome shotgun (WGS) entry which is preliminary data.</text>
</comment>
<proteinExistence type="predicted"/>
<protein>
    <submittedName>
        <fullName evidence="2">Uncharacterized protein</fullName>
    </submittedName>
</protein>
<keyword evidence="1" id="KW-0812">Transmembrane</keyword>
<dbReference type="Proteomes" id="UP000613512">
    <property type="component" value="Unassembled WGS sequence"/>
</dbReference>
<accession>A0A916W651</accession>
<evidence type="ECO:0000256" key="1">
    <source>
        <dbReference type="SAM" id="Phobius"/>
    </source>
</evidence>
<evidence type="ECO:0000313" key="3">
    <source>
        <dbReference type="Proteomes" id="UP000613512"/>
    </source>
</evidence>
<keyword evidence="1" id="KW-0472">Membrane</keyword>
<evidence type="ECO:0000313" key="2">
    <source>
        <dbReference type="EMBL" id="GGA69972.1"/>
    </source>
</evidence>
<dbReference type="AlphaFoldDB" id="A0A916W651"/>
<name>A0A916W651_9BACI</name>
<reference evidence="2" key="1">
    <citation type="journal article" date="2014" name="Int. J. Syst. Evol. Microbiol.">
        <title>Complete genome sequence of Corynebacterium casei LMG S-19264T (=DSM 44701T), isolated from a smear-ripened cheese.</title>
        <authorList>
            <consortium name="US DOE Joint Genome Institute (JGI-PGF)"/>
            <person name="Walter F."/>
            <person name="Albersmeier A."/>
            <person name="Kalinowski J."/>
            <person name="Ruckert C."/>
        </authorList>
    </citation>
    <scope>NUCLEOTIDE SEQUENCE</scope>
    <source>
        <strain evidence="2">CGMCC 1.12408</strain>
    </source>
</reference>
<feature type="transmembrane region" description="Helical" evidence="1">
    <location>
        <begin position="6"/>
        <end position="24"/>
    </location>
</feature>
<keyword evidence="1" id="KW-1133">Transmembrane helix</keyword>
<sequence>MSILLNIVAILFILASLIPNIRFWKRFRKLDIGDTIEAEMVQHSLKDLKFGISLFGIGAILAIIAIFI</sequence>
<gene>
    <name evidence="2" type="ORF">GCM10008025_12430</name>
</gene>
<keyword evidence="3" id="KW-1185">Reference proteome</keyword>
<reference evidence="2" key="2">
    <citation type="submission" date="2020-09" db="EMBL/GenBank/DDBJ databases">
        <authorList>
            <person name="Sun Q."/>
            <person name="Zhou Y."/>
        </authorList>
    </citation>
    <scope>NUCLEOTIDE SEQUENCE</scope>
    <source>
        <strain evidence="2">CGMCC 1.12408</strain>
    </source>
</reference>
<dbReference type="EMBL" id="BMEY01000005">
    <property type="protein sequence ID" value="GGA69972.1"/>
    <property type="molecule type" value="Genomic_DNA"/>
</dbReference>
<feature type="transmembrane region" description="Helical" evidence="1">
    <location>
        <begin position="50"/>
        <end position="67"/>
    </location>
</feature>